<sequence length="1497" mass="163302">MLSGRALRHASLLLVFGVLLLIGLLTENAFDSGDGAYADDARELREGGVPLSTLFHTKDYWRRIPLSLDRREYPYVTDAFAKEFLQRTTPPQLVDVRDNRTLMSDDFFEELQLWRRPGSGATKMLQVMRAQIEQERVAARAEAVRQRHSKSWNTRRAPPPSLLSRLLSFLMGGGSGDAAGRGEENVPQFVEVRYASNVLYHGANGTALSGSAKVMEENNGNGLPAGRGGTDAAAGAVRRQAVSLETDEVQLVPYPFIPHASVEVGVGAPPPVKAQTEDIPEEADKGVKQPATLVRIDKGRLRYTVSRRGETHTPTHGWDHFFIALNLWKNEAVIPDLTEALVVFLEDEVKPHCDLATSVVVSIYANVSPDKTAELIESILIPRLHAVGVRTVYATTEGSCLGYVERHPFHERIEWMACIRNSALKPLYEHGMSVFRVVGETQGKDKVADVSSDGLVVLFFNDIFFRPQDITTLLESRAETQMWEEVRPHGWLSSASPSPPTTSPPQQKSRRAPTTRGTTFDMACGMDFYYTFYDTWVTRDRLGHAFEAQMPYSDDHATQDAFYRIFSHDLGQLRGASSMRKGAAPLPRPETFAVPVKCCWNGVAAIRGRFFLPPTQAHRRGFPEAEATPLAQKRKLVVPGSTYNTAGTRPPASEERGKAVPSSPPQRGGPPLVIERPSGAAYELLGDAEVAVNITGIAAYYTRVLTRRLQFERAAWNSTRLAIAELTRHPFYRPAVYANSSSFSALLKDVLEQQVQDELSHSERTAPTTTTTFKWLTLALAFNDSTNSNATSHLFSLIADLQQRKTGRVQFSAAAQPVSEVGTREDSTYYVARYPAVRFRHAFTPSYGATVNGLSPVRDDVCLSSECLLICQDVMQAAILQDQRGPLILLNPHVRVAYDLEHFERVTRHMWFFENPYVYWGWVVARRVQLWWSTGRTSSSGCDNKGAGEGNEASIGALQSAEVRELGEATSATDDWLRSPAAAPAGAHASISPTSGQRSSAYQTLTLEDAFGNFMDVGVTDVSILTQMACQRITAGSIALAVGALFPLFRLGQLLLVALLLRWLCWSTQADITAATSGGSSNGGGGKGLLSRSFASLWWPSSTAVQRSIEERWWASVYNAIWYSSVAWRVRNVVDSLSTDGWTSDSKGGEYEYSSWGSTRRTAAAGEAKEEFLMQNSNGGRGGQSPTAVLPAPLLQQHYRRRKVAITLSTCAYSSRCVLRAVARTTLWLLGAMCCMRFWCGCRTPGPPPVSGCCAKTRCGTLWNGVVADVGGANERRERTRCFGFLAKSGKRGQDEARGGGGGGGWARTAALPTSPTSYANDEQCGAKAHRGSPQNSPGCSATPNSKAGVFRESGDEAGSWGSGSHVCAAQQPQQPMRWQASSWPVHGVAAPSRRSPPMQGYAIEAAASYAANALALSTLAPDVQVYADSPTTAFLLRSDAPYNGGTALQSVRSRNTNVRATTPYTVCTPTSPEFGLFNTGRPEAFSGVEEGGAQRS</sequence>
<feature type="region of interest" description="Disordered" evidence="1">
    <location>
        <begin position="1291"/>
        <end position="1365"/>
    </location>
</feature>
<proteinExistence type="predicted"/>
<feature type="compositionally biased region" description="Polar residues" evidence="1">
    <location>
        <begin position="1333"/>
        <end position="1346"/>
    </location>
</feature>
<dbReference type="InterPro" id="IPR021047">
    <property type="entry name" value="Mannosyltransferase_CMT1"/>
</dbReference>
<dbReference type="VEuPathDB" id="TriTrypDB:Lsey_0018_0200"/>
<evidence type="ECO:0000256" key="2">
    <source>
        <dbReference type="SAM" id="SignalP"/>
    </source>
</evidence>
<evidence type="ECO:0000313" key="4">
    <source>
        <dbReference type="Proteomes" id="UP000038009"/>
    </source>
</evidence>
<dbReference type="OrthoDB" id="262547at2759"/>
<keyword evidence="2" id="KW-0732">Signal</keyword>
<dbReference type="EMBL" id="LJSK01000018">
    <property type="protein sequence ID" value="KPI89690.1"/>
    <property type="molecule type" value="Genomic_DNA"/>
</dbReference>
<dbReference type="Proteomes" id="UP000038009">
    <property type="component" value="Unassembled WGS sequence"/>
</dbReference>
<feature type="chain" id="PRO_5005873744" evidence="2">
    <location>
        <begin position="30"/>
        <end position="1497"/>
    </location>
</feature>
<protein>
    <submittedName>
        <fullName evidence="3">Uncharacterized protein</fullName>
    </submittedName>
</protein>
<evidence type="ECO:0000256" key="1">
    <source>
        <dbReference type="SAM" id="MobiDB-lite"/>
    </source>
</evidence>
<reference evidence="3 4" key="1">
    <citation type="journal article" date="2015" name="PLoS Pathog.">
        <title>Leptomonas seymouri: Adaptations to the Dixenous Life Cycle Analyzed by Genome Sequencing, Transcriptome Profiling and Co-infection with Leishmania donovani.</title>
        <authorList>
            <person name="Kraeva N."/>
            <person name="Butenko A."/>
            <person name="Hlavacova J."/>
            <person name="Kostygov A."/>
            <person name="Myskova J."/>
            <person name="Grybchuk D."/>
            <person name="Lestinova T."/>
            <person name="Votypka J."/>
            <person name="Volf P."/>
            <person name="Opperdoes F."/>
            <person name="Flegontov P."/>
            <person name="Lukes J."/>
            <person name="Yurchenko V."/>
        </authorList>
    </citation>
    <scope>NUCLEOTIDE SEQUENCE [LARGE SCALE GENOMIC DNA]</scope>
    <source>
        <strain evidence="3 4">ATCC 30220</strain>
    </source>
</reference>
<gene>
    <name evidence="3" type="ORF">ABL78_1183</name>
</gene>
<comment type="caution">
    <text evidence="3">The sequence shown here is derived from an EMBL/GenBank/DDBJ whole genome shotgun (WGS) entry which is preliminary data.</text>
</comment>
<dbReference type="OMA" id="FHERIEW"/>
<organism evidence="3 4">
    <name type="scientific">Leptomonas seymouri</name>
    <dbReference type="NCBI Taxonomy" id="5684"/>
    <lineage>
        <taxon>Eukaryota</taxon>
        <taxon>Discoba</taxon>
        <taxon>Euglenozoa</taxon>
        <taxon>Kinetoplastea</taxon>
        <taxon>Metakinetoplastina</taxon>
        <taxon>Trypanosomatida</taxon>
        <taxon>Trypanosomatidae</taxon>
        <taxon>Leishmaniinae</taxon>
        <taxon>Leptomonas</taxon>
    </lineage>
</organism>
<name>A0A0N1I2K2_LEPSE</name>
<dbReference type="Pfam" id="PF11735">
    <property type="entry name" value="CAP59_mtransfer"/>
    <property type="match status" value="1"/>
</dbReference>
<dbReference type="PANTHER" id="PTHR34144">
    <property type="entry name" value="CHROMOSOME 8, WHOLE GENOME SHOTGUN SEQUENCE"/>
    <property type="match status" value="1"/>
</dbReference>
<dbReference type="PANTHER" id="PTHR34144:SF7">
    <property type="entry name" value="EXPORT PROTEIN (CAP59), PUTATIVE (AFU_ORTHOLOGUE AFUA_7G05020)-RELATED"/>
    <property type="match status" value="1"/>
</dbReference>
<feature type="region of interest" description="Disordered" evidence="1">
    <location>
        <begin position="489"/>
        <end position="517"/>
    </location>
</feature>
<feature type="compositionally biased region" description="Polar residues" evidence="1">
    <location>
        <begin position="1312"/>
        <end position="1321"/>
    </location>
</feature>
<keyword evidence="4" id="KW-1185">Reference proteome</keyword>
<evidence type="ECO:0000313" key="3">
    <source>
        <dbReference type="EMBL" id="KPI89690.1"/>
    </source>
</evidence>
<feature type="region of interest" description="Disordered" evidence="1">
    <location>
        <begin position="639"/>
        <end position="673"/>
    </location>
</feature>
<feature type="signal peptide" evidence="2">
    <location>
        <begin position="1"/>
        <end position="29"/>
    </location>
</feature>
<accession>A0A0N1I2K2</accession>